<proteinExistence type="predicted"/>
<dbReference type="RefSeq" id="WP_155165474.1">
    <property type="nucleotide sequence ID" value="NZ_DBFJNL010000096.1"/>
</dbReference>
<organism evidence="1 2">
    <name type="scientific">Parasutterella excrementihominis</name>
    <dbReference type="NCBI Taxonomy" id="487175"/>
    <lineage>
        <taxon>Bacteria</taxon>
        <taxon>Pseudomonadati</taxon>
        <taxon>Pseudomonadota</taxon>
        <taxon>Betaproteobacteria</taxon>
        <taxon>Burkholderiales</taxon>
        <taxon>Sutterellaceae</taxon>
        <taxon>Parasutterella</taxon>
    </lineage>
</organism>
<dbReference type="AlphaFoldDB" id="A0A6I3S0K2"/>
<sequence>MMNKKTTFLGAVAALSGLLPISAHAALPGAELSLCWAIPFAGILLSIALGPLLFAHFWHKNYGKVALMWAVLAAVPLFMFFGTQTSVEALAHALIGDYVPFIIFVGSLYIVAGGIHLRGSFVGKPWLNTTFLLSGAILANLMGTTGAAMLLIRPLLNANRRRHYQMHTYIFFIFIVANIAGSLTPLGDPPLFLGFLRGVTFFWTAGHLWEVTGLAVGLLLIIYFLLDTWLYKKELKDNEELKKPVAYVPFGFEGSVNFVLLACIVGAVLMSGFWKTGVEYHFLGLHIALESLIRDAIFATAAILSLILTKKEYREANQFSWEPILEVGKLFFGIFVTIVPVLEMLRAGSSGAFAPVVALVTGPDGQPVNAAYFWLTGMLSSFLDNAPTYLAFFNLAGGDPAYLMTTGAHTLMAISMGAVFMGAMTYIGNAPNFMVVSIVQNRGVKMPSFFGFMAWSYGILVPIFLVLTWLFLM</sequence>
<name>A0A6I3S0K2_9BURK</name>
<dbReference type="EMBL" id="WNCL01000014">
    <property type="protein sequence ID" value="MTU43189.1"/>
    <property type="molecule type" value="Genomic_DNA"/>
</dbReference>
<reference evidence="1 2" key="1">
    <citation type="journal article" date="2019" name="Nat. Med.">
        <title>A library of human gut bacterial isolates paired with longitudinal multiomics data enables mechanistic microbiome research.</title>
        <authorList>
            <person name="Poyet M."/>
            <person name="Groussin M."/>
            <person name="Gibbons S.M."/>
            <person name="Avila-Pacheco J."/>
            <person name="Jiang X."/>
            <person name="Kearney S.M."/>
            <person name="Perrotta A.R."/>
            <person name="Berdy B."/>
            <person name="Zhao S."/>
            <person name="Lieberman T.D."/>
            <person name="Swanson P.K."/>
            <person name="Smith M."/>
            <person name="Roesemann S."/>
            <person name="Alexander J.E."/>
            <person name="Rich S.A."/>
            <person name="Livny J."/>
            <person name="Vlamakis H."/>
            <person name="Clish C."/>
            <person name="Bullock K."/>
            <person name="Deik A."/>
            <person name="Scott J."/>
            <person name="Pierce K.A."/>
            <person name="Xavier R.J."/>
            <person name="Alm E.J."/>
        </authorList>
    </citation>
    <scope>NUCLEOTIDE SEQUENCE [LARGE SCALE GENOMIC DNA]</scope>
    <source>
        <strain evidence="1 2">BIOML-A2</strain>
    </source>
</reference>
<comment type="caution">
    <text evidence="1">The sequence shown here is derived from an EMBL/GenBank/DDBJ whole genome shotgun (WGS) entry which is preliminary data.</text>
</comment>
<gene>
    <name evidence="1" type="ORF">GMD42_06050</name>
</gene>
<dbReference type="InterPro" id="IPR031566">
    <property type="entry name" value="CitMHS_2"/>
</dbReference>
<dbReference type="Pfam" id="PF16980">
    <property type="entry name" value="CitMHS_2"/>
    <property type="match status" value="1"/>
</dbReference>
<evidence type="ECO:0000313" key="1">
    <source>
        <dbReference type="EMBL" id="MTU43189.1"/>
    </source>
</evidence>
<evidence type="ECO:0000313" key="2">
    <source>
        <dbReference type="Proteomes" id="UP000462362"/>
    </source>
</evidence>
<dbReference type="Proteomes" id="UP000462362">
    <property type="component" value="Unassembled WGS sequence"/>
</dbReference>
<protein>
    <submittedName>
        <fullName evidence="1">Sodium:proton antiporter</fullName>
    </submittedName>
</protein>
<accession>A0A6I3S0K2</accession>